<feature type="non-terminal residue" evidence="1">
    <location>
        <position position="71"/>
    </location>
</feature>
<gene>
    <name evidence="1" type="ORF">LCGC14_2969530</name>
</gene>
<dbReference type="AlphaFoldDB" id="A0A0F8ZHL9"/>
<proteinExistence type="predicted"/>
<name>A0A0F8ZHL9_9ZZZZ</name>
<protein>
    <submittedName>
        <fullName evidence="1">Uncharacterized protein</fullName>
    </submittedName>
</protein>
<organism evidence="1">
    <name type="scientific">marine sediment metagenome</name>
    <dbReference type="NCBI Taxonomy" id="412755"/>
    <lineage>
        <taxon>unclassified sequences</taxon>
        <taxon>metagenomes</taxon>
        <taxon>ecological metagenomes</taxon>
    </lineage>
</organism>
<accession>A0A0F8ZHL9</accession>
<comment type="caution">
    <text evidence="1">The sequence shown here is derived from an EMBL/GenBank/DDBJ whole genome shotgun (WGS) entry which is preliminary data.</text>
</comment>
<sequence length="71" mass="8391">MEQLELRRFTGVHPICGTTELVVKLIILVFTLGIKGAFEVHQFEREEYCRYYAEIMIEQHQIKLPTQVFCC</sequence>
<reference evidence="1" key="1">
    <citation type="journal article" date="2015" name="Nature">
        <title>Complex archaea that bridge the gap between prokaryotes and eukaryotes.</title>
        <authorList>
            <person name="Spang A."/>
            <person name="Saw J.H."/>
            <person name="Jorgensen S.L."/>
            <person name="Zaremba-Niedzwiedzka K."/>
            <person name="Martijn J."/>
            <person name="Lind A.E."/>
            <person name="van Eijk R."/>
            <person name="Schleper C."/>
            <person name="Guy L."/>
            <person name="Ettema T.J."/>
        </authorList>
    </citation>
    <scope>NUCLEOTIDE SEQUENCE</scope>
</reference>
<evidence type="ECO:0000313" key="1">
    <source>
        <dbReference type="EMBL" id="KKK65899.1"/>
    </source>
</evidence>
<dbReference type="EMBL" id="LAZR01060338">
    <property type="protein sequence ID" value="KKK65899.1"/>
    <property type="molecule type" value="Genomic_DNA"/>
</dbReference>